<name>A0AAW2JCF5_SESRA</name>
<reference evidence="1" key="2">
    <citation type="journal article" date="2024" name="Plant">
        <title>Genomic evolution and insights into agronomic trait innovations of Sesamum species.</title>
        <authorList>
            <person name="Miao H."/>
            <person name="Wang L."/>
            <person name="Qu L."/>
            <person name="Liu H."/>
            <person name="Sun Y."/>
            <person name="Le M."/>
            <person name="Wang Q."/>
            <person name="Wei S."/>
            <person name="Zheng Y."/>
            <person name="Lin W."/>
            <person name="Duan Y."/>
            <person name="Cao H."/>
            <person name="Xiong S."/>
            <person name="Wang X."/>
            <person name="Wei L."/>
            <person name="Li C."/>
            <person name="Ma Q."/>
            <person name="Ju M."/>
            <person name="Zhao R."/>
            <person name="Li G."/>
            <person name="Mu C."/>
            <person name="Tian Q."/>
            <person name="Mei H."/>
            <person name="Zhang T."/>
            <person name="Gao T."/>
            <person name="Zhang H."/>
        </authorList>
    </citation>
    <scope>NUCLEOTIDE SEQUENCE</scope>
    <source>
        <strain evidence="1">G02</strain>
    </source>
</reference>
<dbReference type="EMBL" id="JACGWJ010000488">
    <property type="protein sequence ID" value="KAL0291876.1"/>
    <property type="molecule type" value="Genomic_DNA"/>
</dbReference>
<accession>A0AAW2JCF5</accession>
<protein>
    <submittedName>
        <fullName evidence="1">Uncharacterized protein</fullName>
    </submittedName>
</protein>
<evidence type="ECO:0000313" key="2">
    <source>
        <dbReference type="EMBL" id="KAL0294087.1"/>
    </source>
</evidence>
<sequence length="221" mass="24569">MDPVLFFDSPLSMETNLVLFAGWEDLVFSFKAWVLILEREDKLSVRTSNCHGSLYLTILYVKPTSGRLPSSGFLSLELEHYPSPYLVPRTFPGNPPSLSKSLSTISGMSSYFLLLGFFSMAHPNDLTFSLPDSSPKIGKQQLPSRNWSFTRCPSAPTLGKDPAHARKASASGFLRKLLSYLGKSRPRQKQVVLTTRMPLERMTHIGGARRMGRIGGGHCCK</sequence>
<reference evidence="1" key="1">
    <citation type="submission" date="2020-06" db="EMBL/GenBank/DDBJ databases">
        <authorList>
            <person name="Li T."/>
            <person name="Hu X."/>
            <person name="Zhang T."/>
            <person name="Song X."/>
            <person name="Zhang H."/>
            <person name="Dai N."/>
            <person name="Sheng W."/>
            <person name="Hou X."/>
            <person name="Wei L."/>
        </authorList>
    </citation>
    <scope>NUCLEOTIDE SEQUENCE</scope>
    <source>
        <strain evidence="1">G02</strain>
        <tissue evidence="1">Leaf</tissue>
    </source>
</reference>
<gene>
    <name evidence="2" type="ORF">Sradi_6903300</name>
    <name evidence="1" type="ORF">Sradi_7010500</name>
</gene>
<evidence type="ECO:0000313" key="1">
    <source>
        <dbReference type="EMBL" id="KAL0291876.1"/>
    </source>
</evidence>
<proteinExistence type="predicted"/>
<comment type="caution">
    <text evidence="1">The sequence shown here is derived from an EMBL/GenBank/DDBJ whole genome shotgun (WGS) entry which is preliminary data.</text>
</comment>
<dbReference type="EMBL" id="JACGWJ010000226">
    <property type="protein sequence ID" value="KAL0294087.1"/>
    <property type="molecule type" value="Genomic_DNA"/>
</dbReference>
<organism evidence="1">
    <name type="scientific">Sesamum radiatum</name>
    <name type="common">Black benniseed</name>
    <dbReference type="NCBI Taxonomy" id="300843"/>
    <lineage>
        <taxon>Eukaryota</taxon>
        <taxon>Viridiplantae</taxon>
        <taxon>Streptophyta</taxon>
        <taxon>Embryophyta</taxon>
        <taxon>Tracheophyta</taxon>
        <taxon>Spermatophyta</taxon>
        <taxon>Magnoliopsida</taxon>
        <taxon>eudicotyledons</taxon>
        <taxon>Gunneridae</taxon>
        <taxon>Pentapetalae</taxon>
        <taxon>asterids</taxon>
        <taxon>lamiids</taxon>
        <taxon>Lamiales</taxon>
        <taxon>Pedaliaceae</taxon>
        <taxon>Sesamum</taxon>
    </lineage>
</organism>
<dbReference type="AlphaFoldDB" id="A0AAW2JCF5"/>